<dbReference type="OrthoDB" id="7355106at2"/>
<evidence type="ECO:0000259" key="4">
    <source>
        <dbReference type="PROSITE" id="PS50222"/>
    </source>
</evidence>
<feature type="chain" id="PRO_5023809336" description="EF-hand domain-containing protein" evidence="3">
    <location>
        <begin position="26"/>
        <end position="173"/>
    </location>
</feature>
<evidence type="ECO:0000256" key="2">
    <source>
        <dbReference type="ARBA" id="ARBA00022837"/>
    </source>
</evidence>
<feature type="domain" description="EF-hand" evidence="4">
    <location>
        <begin position="94"/>
        <end position="129"/>
    </location>
</feature>
<dbReference type="CDD" id="cd00051">
    <property type="entry name" value="EFh"/>
    <property type="match status" value="2"/>
</dbReference>
<dbReference type="InterPro" id="IPR050145">
    <property type="entry name" value="Centrin_CML-like"/>
</dbReference>
<keyword evidence="1" id="KW-0677">Repeat</keyword>
<gene>
    <name evidence="5" type="ORF">FRZ61_29770</name>
</gene>
<keyword evidence="6" id="KW-1185">Reference proteome</keyword>
<evidence type="ECO:0000256" key="3">
    <source>
        <dbReference type="SAM" id="SignalP"/>
    </source>
</evidence>
<name>A0A5J6MZ13_9PROT</name>
<feature type="signal peptide" evidence="3">
    <location>
        <begin position="1"/>
        <end position="25"/>
    </location>
</feature>
<dbReference type="KEGG" id="hadh:FRZ61_29770"/>
<dbReference type="AlphaFoldDB" id="A0A5J6MZ13"/>
<protein>
    <recommendedName>
        <fullName evidence="4">EF-hand domain-containing protein</fullName>
    </recommendedName>
</protein>
<evidence type="ECO:0000313" key="5">
    <source>
        <dbReference type="EMBL" id="QEX23042.1"/>
    </source>
</evidence>
<dbReference type="Proteomes" id="UP000325797">
    <property type="component" value="Chromosome"/>
</dbReference>
<organism evidence="5 6">
    <name type="scientific">Hypericibacter adhaerens</name>
    <dbReference type="NCBI Taxonomy" id="2602016"/>
    <lineage>
        <taxon>Bacteria</taxon>
        <taxon>Pseudomonadati</taxon>
        <taxon>Pseudomonadota</taxon>
        <taxon>Alphaproteobacteria</taxon>
        <taxon>Rhodospirillales</taxon>
        <taxon>Dongiaceae</taxon>
        <taxon>Hypericibacter</taxon>
    </lineage>
</organism>
<dbReference type="PROSITE" id="PS50222">
    <property type="entry name" value="EF_HAND_2"/>
    <property type="match status" value="1"/>
</dbReference>
<dbReference type="PROSITE" id="PS51257">
    <property type="entry name" value="PROKAR_LIPOPROTEIN"/>
    <property type="match status" value="1"/>
</dbReference>
<dbReference type="PROSITE" id="PS00018">
    <property type="entry name" value="EF_HAND_1"/>
    <property type="match status" value="2"/>
</dbReference>
<dbReference type="RefSeq" id="WP_151118472.1">
    <property type="nucleotide sequence ID" value="NZ_CP042582.1"/>
</dbReference>
<dbReference type="EMBL" id="CP042582">
    <property type="protein sequence ID" value="QEX23042.1"/>
    <property type="molecule type" value="Genomic_DNA"/>
</dbReference>
<accession>A0A5J6MZ13</accession>
<keyword evidence="3" id="KW-0732">Signal</keyword>
<keyword evidence="2" id="KW-0106">Calcium</keyword>
<dbReference type="SUPFAM" id="SSF47473">
    <property type="entry name" value="EF-hand"/>
    <property type="match status" value="1"/>
</dbReference>
<dbReference type="Gene3D" id="1.10.238.10">
    <property type="entry name" value="EF-hand"/>
    <property type="match status" value="2"/>
</dbReference>
<dbReference type="Pfam" id="PF13499">
    <property type="entry name" value="EF-hand_7"/>
    <property type="match status" value="1"/>
</dbReference>
<evidence type="ECO:0000256" key="1">
    <source>
        <dbReference type="ARBA" id="ARBA00022737"/>
    </source>
</evidence>
<dbReference type="PANTHER" id="PTHR23050">
    <property type="entry name" value="CALCIUM BINDING PROTEIN"/>
    <property type="match status" value="1"/>
</dbReference>
<reference evidence="5 6" key="1">
    <citation type="submission" date="2019-08" db="EMBL/GenBank/DDBJ databases">
        <title>Hyperibacter terrae gen. nov., sp. nov. and Hyperibacter viscosus sp. nov., two new members in the family Rhodospirillaceae isolated from the rhizosphere of Hypericum perforatum.</title>
        <authorList>
            <person name="Noviana Z."/>
        </authorList>
    </citation>
    <scope>NUCLEOTIDE SEQUENCE [LARGE SCALE GENOMIC DNA]</scope>
    <source>
        <strain evidence="5 6">R5959</strain>
    </source>
</reference>
<dbReference type="GO" id="GO:0005509">
    <property type="term" value="F:calcium ion binding"/>
    <property type="evidence" value="ECO:0007669"/>
    <property type="project" value="InterPro"/>
</dbReference>
<dbReference type="InterPro" id="IPR018247">
    <property type="entry name" value="EF_Hand_1_Ca_BS"/>
</dbReference>
<sequence>MASSKHRGFQAAAFLLGGALLSALAACTATPGPPSSPEFTQADLDHNGVVTQEEWMKAGLDAFDALDTDHNGTLTSAEIEAERQTLDRNHDGTVASSEVSQAVSAYDTNQDGSISQDEFRDGLIHDLGGPRGATSVERDQVVEELNRRFKQADTQGSGQVSDGTLLHFVLFQF</sequence>
<proteinExistence type="predicted"/>
<dbReference type="InterPro" id="IPR011992">
    <property type="entry name" value="EF-hand-dom_pair"/>
</dbReference>
<dbReference type="InterPro" id="IPR002048">
    <property type="entry name" value="EF_hand_dom"/>
</dbReference>
<evidence type="ECO:0000313" key="6">
    <source>
        <dbReference type="Proteomes" id="UP000325797"/>
    </source>
</evidence>
<dbReference type="Pfam" id="PF13202">
    <property type="entry name" value="EF-hand_5"/>
    <property type="match status" value="1"/>
</dbReference>